<comment type="caution">
    <text evidence="1">The sequence shown here is derived from an EMBL/GenBank/DDBJ whole genome shotgun (WGS) entry which is preliminary data.</text>
</comment>
<evidence type="ECO:0000313" key="2">
    <source>
        <dbReference type="Proteomes" id="UP000596742"/>
    </source>
</evidence>
<dbReference type="Proteomes" id="UP000596742">
    <property type="component" value="Unassembled WGS sequence"/>
</dbReference>
<keyword evidence="2" id="KW-1185">Reference proteome</keyword>
<dbReference type="OrthoDB" id="6197839at2759"/>
<protein>
    <recommendedName>
        <fullName evidence="3">Ig-like domain-containing protein</fullName>
    </recommendedName>
</protein>
<name>A0A8B6HSW2_MYTGA</name>
<dbReference type="InterPro" id="IPR013783">
    <property type="entry name" value="Ig-like_fold"/>
</dbReference>
<evidence type="ECO:0008006" key="3">
    <source>
        <dbReference type="Google" id="ProtNLM"/>
    </source>
</evidence>
<dbReference type="Gene3D" id="2.60.40.10">
    <property type="entry name" value="Immunoglobulins"/>
    <property type="match status" value="1"/>
</dbReference>
<accession>A0A8B6HSW2</accession>
<feature type="non-terminal residue" evidence="1">
    <location>
        <position position="224"/>
    </location>
</feature>
<proteinExistence type="predicted"/>
<dbReference type="SUPFAM" id="SSF48726">
    <property type="entry name" value="Immunoglobulin"/>
    <property type="match status" value="1"/>
</dbReference>
<dbReference type="AlphaFoldDB" id="A0A8B6HSW2"/>
<reference evidence="1" key="1">
    <citation type="submission" date="2018-11" db="EMBL/GenBank/DDBJ databases">
        <authorList>
            <person name="Alioto T."/>
            <person name="Alioto T."/>
        </authorList>
    </citation>
    <scope>NUCLEOTIDE SEQUENCE</scope>
</reference>
<dbReference type="InterPro" id="IPR036179">
    <property type="entry name" value="Ig-like_dom_sf"/>
</dbReference>
<sequence>MLTVISPDKPTDNLETFLDGQDKTETNMVSDTEISYEQPSDILKTFNGGQDKTETQMVSYNEKKNKVTCIPFESLHQTSTDQLMNDAYQTCQTRQKVDAGKMSGKECDGNVCEGFKYNITIDVISRASGYGESVTLLCKFEGCCSTFAAWEIWERGSNDIKPIFTDVTKLRVSNRSKYDGEIRQDGYTLIIRNLSMADLNMNYTCTYGSHRSNKKLLLEEDVFH</sequence>
<organism evidence="1 2">
    <name type="scientific">Mytilus galloprovincialis</name>
    <name type="common">Mediterranean mussel</name>
    <dbReference type="NCBI Taxonomy" id="29158"/>
    <lineage>
        <taxon>Eukaryota</taxon>
        <taxon>Metazoa</taxon>
        <taxon>Spiralia</taxon>
        <taxon>Lophotrochozoa</taxon>
        <taxon>Mollusca</taxon>
        <taxon>Bivalvia</taxon>
        <taxon>Autobranchia</taxon>
        <taxon>Pteriomorphia</taxon>
        <taxon>Mytilida</taxon>
        <taxon>Mytiloidea</taxon>
        <taxon>Mytilidae</taxon>
        <taxon>Mytilinae</taxon>
        <taxon>Mytilus</taxon>
    </lineage>
</organism>
<dbReference type="EMBL" id="UYJE01010501">
    <property type="protein sequence ID" value="VDI83756.1"/>
    <property type="molecule type" value="Genomic_DNA"/>
</dbReference>
<evidence type="ECO:0000313" key="1">
    <source>
        <dbReference type="EMBL" id="VDI83756.1"/>
    </source>
</evidence>
<gene>
    <name evidence="1" type="ORF">MGAL_10B056516</name>
</gene>